<dbReference type="NCBIfam" id="TIGR00208">
    <property type="entry name" value="fliS"/>
    <property type="match status" value="1"/>
</dbReference>
<comment type="caution">
    <text evidence="6">The sequence shown here is derived from an EMBL/GenBank/DDBJ whole genome shotgun (WGS) entry which is preliminary data.</text>
</comment>
<dbReference type="GO" id="GO:0005829">
    <property type="term" value="C:cytosol"/>
    <property type="evidence" value="ECO:0007669"/>
    <property type="project" value="UniProtKB-SubCell"/>
</dbReference>
<dbReference type="InterPro" id="IPR036584">
    <property type="entry name" value="FliS_sf"/>
</dbReference>
<dbReference type="Proteomes" id="UP000217944">
    <property type="component" value="Unassembled WGS sequence"/>
</dbReference>
<dbReference type="EMBL" id="BDME01000001">
    <property type="protein sequence ID" value="GAX87222.1"/>
    <property type="molecule type" value="Genomic_DNA"/>
</dbReference>
<keyword evidence="3" id="KW-0963">Cytoplasm</keyword>
<keyword evidence="7" id="KW-1185">Reference proteome</keyword>
<dbReference type="CDD" id="cd16098">
    <property type="entry name" value="FliS"/>
    <property type="match status" value="1"/>
</dbReference>
<dbReference type="GO" id="GO:0071973">
    <property type="term" value="P:bacterial-type flagellum-dependent cell motility"/>
    <property type="evidence" value="ECO:0007669"/>
    <property type="project" value="TreeGrafter"/>
</dbReference>
<keyword evidence="6" id="KW-0282">Flagellum</keyword>
<keyword evidence="5" id="KW-0143">Chaperone</keyword>
<evidence type="ECO:0000313" key="6">
    <source>
        <dbReference type="EMBL" id="GAX87222.1"/>
    </source>
</evidence>
<comment type="similarity">
    <text evidence="2">Belongs to the FliS family.</text>
</comment>
<accession>A0A292Y8N6</accession>
<keyword evidence="6" id="KW-0969">Cilium</keyword>
<evidence type="ECO:0000256" key="1">
    <source>
        <dbReference type="ARBA" id="ARBA00004514"/>
    </source>
</evidence>
<keyword evidence="6" id="KW-0966">Cell projection</keyword>
<dbReference type="PIRSF" id="PIRSF039090">
    <property type="entry name" value="Flis"/>
    <property type="match status" value="1"/>
</dbReference>
<dbReference type="PANTHER" id="PTHR34773:SF1">
    <property type="entry name" value="FLAGELLAR SECRETION CHAPERONE FLIS"/>
    <property type="match status" value="1"/>
</dbReference>
<name>A0A292Y8N6_9BACT</name>
<evidence type="ECO:0000313" key="7">
    <source>
        <dbReference type="Proteomes" id="UP000217944"/>
    </source>
</evidence>
<evidence type="ECO:0000256" key="2">
    <source>
        <dbReference type="ARBA" id="ARBA00008787"/>
    </source>
</evidence>
<proteinExistence type="inferred from homology"/>
<dbReference type="RefSeq" id="WP_096258370.1">
    <property type="nucleotide sequence ID" value="NZ_BDME01000001.1"/>
</dbReference>
<dbReference type="PANTHER" id="PTHR34773">
    <property type="entry name" value="FLAGELLAR SECRETION CHAPERONE FLIS"/>
    <property type="match status" value="1"/>
</dbReference>
<keyword evidence="4" id="KW-1005">Bacterial flagellum biogenesis</keyword>
<dbReference type="InterPro" id="IPR003713">
    <property type="entry name" value="FliS"/>
</dbReference>
<evidence type="ECO:0000256" key="4">
    <source>
        <dbReference type="ARBA" id="ARBA00022795"/>
    </source>
</evidence>
<comment type="subcellular location">
    <subcellularLocation>
        <location evidence="1">Cytoplasm</location>
        <location evidence="1">Cytosol</location>
    </subcellularLocation>
</comment>
<sequence>MTYNKALDSYNQMNVQIDKPEKLILMLYEGALRFANFAKKAIKEGNIEKKVHYIIKVSNIFIELINSLDFEKGGNVAYYLNGLYAYQLELLAKANLENNEKYLDDVIRVLKGLIEAWKEETGIN</sequence>
<reference evidence="6 7" key="1">
    <citation type="journal article" date="2017" name="Syst. Appl. Microbiol.">
        <title>Lebetimonas natsushimae sp. nov., a novel strictly anaerobic, moderately thermophilic chemoautotroph isolated from a deep-sea hydrothermal vent polychaete nest in the Mid-Okinawa Trough.</title>
        <authorList>
            <person name="Nagata R."/>
            <person name="Takaki Y."/>
            <person name="Tame A."/>
            <person name="Nunoura T."/>
            <person name="Muto H."/>
            <person name="Mino S."/>
            <person name="Sawayama S."/>
            <person name="Takai K."/>
            <person name="Nakagawa S."/>
        </authorList>
    </citation>
    <scope>NUCLEOTIDE SEQUENCE [LARGE SCALE GENOMIC DNA]</scope>
    <source>
        <strain evidence="6 7">HS1857</strain>
    </source>
</reference>
<dbReference type="Pfam" id="PF02561">
    <property type="entry name" value="FliS"/>
    <property type="match status" value="1"/>
</dbReference>
<dbReference type="GO" id="GO:0044780">
    <property type="term" value="P:bacterial-type flagellum assembly"/>
    <property type="evidence" value="ECO:0007669"/>
    <property type="project" value="InterPro"/>
</dbReference>
<evidence type="ECO:0000256" key="3">
    <source>
        <dbReference type="ARBA" id="ARBA00022490"/>
    </source>
</evidence>
<dbReference type="AlphaFoldDB" id="A0A292Y8N6"/>
<organism evidence="6 7">
    <name type="scientific">Lebetimonas natsushimae</name>
    <dbReference type="NCBI Taxonomy" id="1936991"/>
    <lineage>
        <taxon>Bacteria</taxon>
        <taxon>Pseudomonadati</taxon>
        <taxon>Campylobacterota</taxon>
        <taxon>Epsilonproteobacteria</taxon>
        <taxon>Nautiliales</taxon>
        <taxon>Nautiliaceae</taxon>
        <taxon>Lebetimonas</taxon>
    </lineage>
</organism>
<protein>
    <submittedName>
        <fullName evidence="6">Flagellar protein FliS</fullName>
    </submittedName>
</protein>
<gene>
    <name evidence="6" type="ORF">LNAT_P0517</name>
</gene>
<evidence type="ECO:0000256" key="5">
    <source>
        <dbReference type="ARBA" id="ARBA00023186"/>
    </source>
</evidence>
<dbReference type="OrthoDB" id="5343669at2"/>
<dbReference type="Gene3D" id="1.20.120.340">
    <property type="entry name" value="Flagellar protein FliS"/>
    <property type="match status" value="1"/>
</dbReference>
<dbReference type="SUPFAM" id="SSF101116">
    <property type="entry name" value="Flagellar export chaperone FliS"/>
    <property type="match status" value="1"/>
</dbReference>